<protein>
    <submittedName>
        <fullName evidence="1">Protein ced-11</fullName>
    </submittedName>
</protein>
<evidence type="ECO:0000313" key="2">
    <source>
        <dbReference type="Proteomes" id="UP000735302"/>
    </source>
</evidence>
<organism evidence="1 2">
    <name type="scientific">Plakobranchus ocellatus</name>
    <dbReference type="NCBI Taxonomy" id="259542"/>
    <lineage>
        <taxon>Eukaryota</taxon>
        <taxon>Metazoa</taxon>
        <taxon>Spiralia</taxon>
        <taxon>Lophotrochozoa</taxon>
        <taxon>Mollusca</taxon>
        <taxon>Gastropoda</taxon>
        <taxon>Heterobranchia</taxon>
        <taxon>Euthyneura</taxon>
        <taxon>Panpulmonata</taxon>
        <taxon>Sacoglossa</taxon>
        <taxon>Placobranchoidea</taxon>
        <taxon>Plakobranchidae</taxon>
        <taxon>Plakobranchus</taxon>
    </lineage>
</organism>
<dbReference type="InterPro" id="IPR015797">
    <property type="entry name" value="NUDIX_hydrolase-like_dom_sf"/>
</dbReference>
<gene>
    <name evidence="1" type="ORF">PoB_000962700</name>
</gene>
<dbReference type="EMBL" id="BLXT01001094">
    <property type="protein sequence ID" value="GFN83121.1"/>
    <property type="molecule type" value="Genomic_DNA"/>
</dbReference>
<name>A0AAV3YLW7_9GAST</name>
<reference evidence="1 2" key="1">
    <citation type="journal article" date="2021" name="Elife">
        <title>Chloroplast acquisition without the gene transfer in kleptoplastic sea slugs, Plakobranchus ocellatus.</title>
        <authorList>
            <person name="Maeda T."/>
            <person name="Takahashi S."/>
            <person name="Yoshida T."/>
            <person name="Shimamura S."/>
            <person name="Takaki Y."/>
            <person name="Nagai Y."/>
            <person name="Toyoda A."/>
            <person name="Suzuki Y."/>
            <person name="Arimoto A."/>
            <person name="Ishii H."/>
            <person name="Satoh N."/>
            <person name="Nishiyama T."/>
            <person name="Hasebe M."/>
            <person name="Maruyama T."/>
            <person name="Minagawa J."/>
            <person name="Obokata J."/>
            <person name="Shigenobu S."/>
        </authorList>
    </citation>
    <scope>NUCLEOTIDE SEQUENCE [LARGE SCALE GENOMIC DNA]</scope>
</reference>
<dbReference type="Proteomes" id="UP000735302">
    <property type="component" value="Unassembled WGS sequence"/>
</dbReference>
<accession>A0AAV3YLW7</accession>
<comment type="caution">
    <text evidence="1">The sequence shown here is derived from an EMBL/GenBank/DDBJ whole genome shotgun (WGS) entry which is preliminary data.</text>
</comment>
<dbReference type="AlphaFoldDB" id="A0AAV3YLW7"/>
<dbReference type="SUPFAM" id="SSF55811">
    <property type="entry name" value="Nudix"/>
    <property type="match status" value="1"/>
</dbReference>
<keyword evidence="2" id="KW-1185">Reference proteome</keyword>
<evidence type="ECO:0000313" key="1">
    <source>
        <dbReference type="EMBL" id="GFN83121.1"/>
    </source>
</evidence>
<sequence length="294" mass="34944">MYAQSVEIWKYQFFLLVQDYSERSFLPVPFVVILYPYQLIRLSYSLIQRFIRKNCPCCQYEEYEQRPEEYNISKAYLKALQKKDRMDLGKKNLAKNTELRMNQLRRGQTQIRRVISNLNDRLMELMNAQTSDCLMMEQLTATVEALRLNKMDADLPQSLHHRQCRLSPYPDTSIRRFAVLDKNVSWEELYPAYDPPIYSKPLDEYDEAIRPYVDHDVFDLMRLRDEYEKLELNSSEGMPVPEFKPEYNTVQEATGHNGETFILDRTSWIYKDDQPVPYALDLTGVPRYCSESEC</sequence>
<proteinExistence type="predicted"/>